<gene>
    <name evidence="3" type="ORF">HX89_09330</name>
</gene>
<keyword evidence="1" id="KW-0408">Iron</keyword>
<evidence type="ECO:0000256" key="1">
    <source>
        <dbReference type="ARBA" id="ARBA00023004"/>
    </source>
</evidence>
<protein>
    <submittedName>
        <fullName evidence="3">Iron transporter FeoA</fullName>
    </submittedName>
</protein>
<name>A0A075JGW2_9MICO</name>
<dbReference type="Gene3D" id="2.30.30.90">
    <property type="match status" value="1"/>
</dbReference>
<organism evidence="3 4">
    <name type="scientific">Dermacoccus nishinomiyaensis</name>
    <dbReference type="NCBI Taxonomy" id="1274"/>
    <lineage>
        <taxon>Bacteria</taxon>
        <taxon>Bacillati</taxon>
        <taxon>Actinomycetota</taxon>
        <taxon>Actinomycetes</taxon>
        <taxon>Micrococcales</taxon>
        <taxon>Dermacoccaceae</taxon>
        <taxon>Dermacoccus</taxon>
    </lineage>
</organism>
<dbReference type="Pfam" id="PF04023">
    <property type="entry name" value="FeoA"/>
    <property type="match status" value="1"/>
</dbReference>
<reference evidence="3 4" key="1">
    <citation type="submission" date="2014-07" db="EMBL/GenBank/DDBJ databases">
        <title>Genome Sequencing of Dermacoccus nishinomiyaensis.</title>
        <authorList>
            <person name="Hong K.W."/>
            <person name="Chan K.G."/>
        </authorList>
    </citation>
    <scope>NUCLEOTIDE SEQUENCE [LARGE SCALE GENOMIC DNA]</scope>
    <source>
        <strain evidence="3 4">M25</strain>
    </source>
</reference>
<proteinExistence type="predicted"/>
<dbReference type="GO" id="GO:0046914">
    <property type="term" value="F:transition metal ion binding"/>
    <property type="evidence" value="ECO:0007669"/>
    <property type="project" value="InterPro"/>
</dbReference>
<dbReference type="AlphaFoldDB" id="A0A075JGW2"/>
<dbReference type="InterPro" id="IPR052713">
    <property type="entry name" value="FeoA"/>
</dbReference>
<evidence type="ECO:0000313" key="3">
    <source>
        <dbReference type="EMBL" id="AIF41114.1"/>
    </source>
</evidence>
<dbReference type="Proteomes" id="UP000027986">
    <property type="component" value="Chromosome"/>
</dbReference>
<dbReference type="SUPFAM" id="SSF50037">
    <property type="entry name" value="C-terminal domain of transcriptional repressors"/>
    <property type="match status" value="1"/>
</dbReference>
<sequence>MIAASRDDANAPKVRPMTTLDLLRPGSHATVVGFDASRCADAVLCRLRELGFREGEQIEVVRRAPMGDPMVFRVCDYELCLRRRDAGAIRVDVL</sequence>
<dbReference type="EMBL" id="CP008889">
    <property type="protein sequence ID" value="AIF41114.1"/>
    <property type="molecule type" value="Genomic_DNA"/>
</dbReference>
<dbReference type="KEGG" id="dni:HX89_09330"/>
<dbReference type="InterPro" id="IPR007167">
    <property type="entry name" value="Fe-transptr_FeoA-like"/>
</dbReference>
<dbReference type="PANTHER" id="PTHR42954">
    <property type="entry name" value="FE(2+) TRANSPORT PROTEIN A"/>
    <property type="match status" value="1"/>
</dbReference>
<evidence type="ECO:0000313" key="4">
    <source>
        <dbReference type="Proteomes" id="UP000027986"/>
    </source>
</evidence>
<dbReference type="eggNOG" id="COG1918">
    <property type="taxonomic scope" value="Bacteria"/>
</dbReference>
<dbReference type="HOGENOM" id="CLU_150646_0_0_11"/>
<dbReference type="InterPro" id="IPR008988">
    <property type="entry name" value="Transcriptional_repressor_C"/>
</dbReference>
<evidence type="ECO:0000259" key="2">
    <source>
        <dbReference type="SMART" id="SM00899"/>
    </source>
</evidence>
<dbReference type="OrthoDB" id="3260514at2"/>
<feature type="domain" description="Ferrous iron transporter FeoA-like" evidence="2">
    <location>
        <begin position="18"/>
        <end position="93"/>
    </location>
</feature>
<dbReference type="InterPro" id="IPR038157">
    <property type="entry name" value="FeoA_core_dom"/>
</dbReference>
<keyword evidence="4" id="KW-1185">Reference proteome</keyword>
<dbReference type="PANTHER" id="PTHR42954:SF2">
    <property type="entry name" value="FE(2+) TRANSPORT PROTEIN A"/>
    <property type="match status" value="1"/>
</dbReference>
<dbReference type="SMART" id="SM00899">
    <property type="entry name" value="FeoA"/>
    <property type="match status" value="1"/>
</dbReference>
<accession>A0A075JGW2</accession>